<organism evidence="1 2">
    <name type="scientific">Haematococcus lacustris</name>
    <name type="common">Green alga</name>
    <name type="synonym">Haematococcus pluvialis</name>
    <dbReference type="NCBI Taxonomy" id="44745"/>
    <lineage>
        <taxon>Eukaryota</taxon>
        <taxon>Viridiplantae</taxon>
        <taxon>Chlorophyta</taxon>
        <taxon>core chlorophytes</taxon>
        <taxon>Chlorophyceae</taxon>
        <taxon>CS clade</taxon>
        <taxon>Chlamydomonadales</taxon>
        <taxon>Haematococcaceae</taxon>
        <taxon>Haematococcus</taxon>
    </lineage>
</organism>
<evidence type="ECO:0000313" key="1">
    <source>
        <dbReference type="EMBL" id="GFH27821.1"/>
    </source>
</evidence>
<proteinExistence type="predicted"/>
<gene>
    <name evidence="1" type="ORF">HaLaN_26203</name>
</gene>
<evidence type="ECO:0000313" key="2">
    <source>
        <dbReference type="Proteomes" id="UP000485058"/>
    </source>
</evidence>
<comment type="caution">
    <text evidence="1">The sequence shown here is derived from an EMBL/GenBank/DDBJ whole genome shotgun (WGS) entry which is preliminary data.</text>
</comment>
<accession>A0A6A0A5Q9</accession>
<dbReference type="Proteomes" id="UP000485058">
    <property type="component" value="Unassembled WGS sequence"/>
</dbReference>
<dbReference type="AlphaFoldDB" id="A0A6A0A5Q9"/>
<sequence>MATFSEYEELCARLRTAHTSASAEQLSKFLRLVRELRIRDSEATAKYGGQLLSSYRSTLSEEECKSGQAGHNLSQQHCL</sequence>
<keyword evidence="2" id="KW-1185">Reference proteome</keyword>
<dbReference type="EMBL" id="BLLF01003634">
    <property type="protein sequence ID" value="GFH27821.1"/>
    <property type="molecule type" value="Genomic_DNA"/>
</dbReference>
<reference evidence="1 2" key="1">
    <citation type="submission" date="2020-02" db="EMBL/GenBank/DDBJ databases">
        <title>Draft genome sequence of Haematococcus lacustris strain NIES-144.</title>
        <authorList>
            <person name="Morimoto D."/>
            <person name="Nakagawa S."/>
            <person name="Yoshida T."/>
            <person name="Sawayama S."/>
        </authorList>
    </citation>
    <scope>NUCLEOTIDE SEQUENCE [LARGE SCALE GENOMIC DNA]</scope>
    <source>
        <strain evidence="1 2">NIES-144</strain>
    </source>
</reference>
<protein>
    <submittedName>
        <fullName evidence="1">ER membrane protein complex subunit 2</fullName>
    </submittedName>
</protein>
<name>A0A6A0A5Q9_HAELA</name>